<name>A0A4Q2R7K6_9HYPH</name>
<comment type="caution">
    <text evidence="2">The sequence shown here is derived from an EMBL/GenBank/DDBJ whole genome shotgun (WGS) entry which is preliminary data.</text>
</comment>
<keyword evidence="3" id="KW-1185">Reference proteome</keyword>
<dbReference type="AlphaFoldDB" id="A0A4Q2R7K6"/>
<dbReference type="EMBL" id="QYBC01000020">
    <property type="protein sequence ID" value="RYB02418.1"/>
    <property type="molecule type" value="Genomic_DNA"/>
</dbReference>
<reference evidence="2 3" key="2">
    <citation type="submission" date="2019-02" db="EMBL/GenBank/DDBJ databases">
        <title>'Lichenibacterium ramalinii' gen. nov. sp. nov., 'Lichenibacterium minor' gen. nov. sp. nov.</title>
        <authorList>
            <person name="Pankratov T."/>
        </authorList>
    </citation>
    <scope>NUCLEOTIDE SEQUENCE [LARGE SCALE GENOMIC DNA]</scope>
    <source>
        <strain evidence="2 3">RmlP001</strain>
    </source>
</reference>
<dbReference type="RefSeq" id="WP_129221183.1">
    <property type="nucleotide sequence ID" value="NZ_QYBC01000020.1"/>
</dbReference>
<dbReference type="Proteomes" id="UP000289411">
    <property type="component" value="Unassembled WGS sequence"/>
</dbReference>
<protein>
    <submittedName>
        <fullName evidence="2">Uncharacterized protein</fullName>
    </submittedName>
</protein>
<accession>A0A4Q2R7K6</accession>
<proteinExistence type="predicted"/>
<sequence>MPLNPRPLHPDDQPGADQEPRGFREWSHKVGDGPSGVGQDQVPFVSIADLRHPFVKLAAVAFIGYTLAKLIHGRH</sequence>
<reference evidence="2 3" key="1">
    <citation type="submission" date="2018-09" db="EMBL/GenBank/DDBJ databases">
        <authorList>
            <person name="Grouzdev D.S."/>
            <person name="Krutkina M.S."/>
        </authorList>
    </citation>
    <scope>NUCLEOTIDE SEQUENCE [LARGE SCALE GENOMIC DNA]</scope>
    <source>
        <strain evidence="2 3">RmlP001</strain>
    </source>
</reference>
<gene>
    <name evidence="2" type="ORF">D3272_21050</name>
</gene>
<organism evidence="2 3">
    <name type="scientific">Lichenibacterium ramalinae</name>
    <dbReference type="NCBI Taxonomy" id="2316527"/>
    <lineage>
        <taxon>Bacteria</taxon>
        <taxon>Pseudomonadati</taxon>
        <taxon>Pseudomonadota</taxon>
        <taxon>Alphaproteobacteria</taxon>
        <taxon>Hyphomicrobiales</taxon>
        <taxon>Lichenihabitantaceae</taxon>
        <taxon>Lichenibacterium</taxon>
    </lineage>
</organism>
<evidence type="ECO:0000256" key="1">
    <source>
        <dbReference type="SAM" id="MobiDB-lite"/>
    </source>
</evidence>
<evidence type="ECO:0000313" key="2">
    <source>
        <dbReference type="EMBL" id="RYB02418.1"/>
    </source>
</evidence>
<feature type="compositionally biased region" description="Basic and acidic residues" evidence="1">
    <location>
        <begin position="8"/>
        <end position="31"/>
    </location>
</feature>
<evidence type="ECO:0000313" key="3">
    <source>
        <dbReference type="Proteomes" id="UP000289411"/>
    </source>
</evidence>
<feature type="region of interest" description="Disordered" evidence="1">
    <location>
        <begin position="1"/>
        <end position="37"/>
    </location>
</feature>